<dbReference type="RefSeq" id="WP_229672901.1">
    <property type="nucleotide sequence ID" value="NZ_BMJV01000001.1"/>
</dbReference>
<gene>
    <name evidence="5" type="ORF">GCM10011415_06100</name>
</gene>
<dbReference type="SUPFAM" id="SSF55347">
    <property type="entry name" value="Glyceraldehyde-3-phosphate dehydrogenase-like, C-terminal domain"/>
    <property type="match status" value="1"/>
</dbReference>
<dbReference type="PANTHER" id="PTHR22604">
    <property type="entry name" value="OXIDOREDUCTASES"/>
    <property type="match status" value="1"/>
</dbReference>
<reference evidence="5" key="1">
    <citation type="journal article" date="2014" name="Int. J. Syst. Evol. Microbiol.">
        <title>Complete genome sequence of Corynebacterium casei LMG S-19264T (=DSM 44701T), isolated from a smear-ripened cheese.</title>
        <authorList>
            <consortium name="US DOE Joint Genome Institute (JGI-PGF)"/>
            <person name="Walter F."/>
            <person name="Albersmeier A."/>
            <person name="Kalinowski J."/>
            <person name="Ruckert C."/>
        </authorList>
    </citation>
    <scope>NUCLEOTIDE SEQUENCE</scope>
    <source>
        <strain evidence="5">CGMCC 1.15762</strain>
    </source>
</reference>
<dbReference type="GO" id="GO:0016491">
    <property type="term" value="F:oxidoreductase activity"/>
    <property type="evidence" value="ECO:0007669"/>
    <property type="project" value="UniProtKB-KW"/>
</dbReference>
<dbReference type="SUPFAM" id="SSF51735">
    <property type="entry name" value="NAD(P)-binding Rossmann-fold domains"/>
    <property type="match status" value="1"/>
</dbReference>
<feature type="domain" description="GFO/IDH/MocA-like oxidoreductase" evidence="4">
    <location>
        <begin position="137"/>
        <end position="252"/>
    </location>
</feature>
<evidence type="ECO:0000256" key="2">
    <source>
        <dbReference type="ARBA" id="ARBA00023002"/>
    </source>
</evidence>
<evidence type="ECO:0000259" key="4">
    <source>
        <dbReference type="Pfam" id="PF22725"/>
    </source>
</evidence>
<dbReference type="InterPro" id="IPR055170">
    <property type="entry name" value="GFO_IDH_MocA-like_dom"/>
</dbReference>
<comment type="caution">
    <text evidence="5">The sequence shown here is derived from an EMBL/GenBank/DDBJ whole genome shotgun (WGS) entry which is preliminary data.</text>
</comment>
<dbReference type="AlphaFoldDB" id="A0A8J2ZGT4"/>
<protein>
    <submittedName>
        <fullName evidence="5">Oxidoreductase</fullName>
    </submittedName>
</protein>
<keyword evidence="6" id="KW-1185">Reference proteome</keyword>
<proteinExistence type="inferred from homology"/>
<evidence type="ECO:0000256" key="1">
    <source>
        <dbReference type="ARBA" id="ARBA00010928"/>
    </source>
</evidence>
<accession>A0A8J2ZGT4</accession>
<reference evidence="5" key="2">
    <citation type="submission" date="2020-09" db="EMBL/GenBank/DDBJ databases">
        <authorList>
            <person name="Sun Q."/>
            <person name="Zhou Y."/>
        </authorList>
    </citation>
    <scope>NUCLEOTIDE SEQUENCE</scope>
    <source>
        <strain evidence="5">CGMCC 1.15762</strain>
    </source>
</reference>
<organism evidence="5 6">
    <name type="scientific">Salipiger pallidus</name>
    <dbReference type="NCBI Taxonomy" id="1775170"/>
    <lineage>
        <taxon>Bacteria</taxon>
        <taxon>Pseudomonadati</taxon>
        <taxon>Pseudomonadota</taxon>
        <taxon>Alphaproteobacteria</taxon>
        <taxon>Rhodobacterales</taxon>
        <taxon>Roseobacteraceae</taxon>
        <taxon>Salipiger</taxon>
    </lineage>
</organism>
<dbReference type="Gene3D" id="3.30.360.10">
    <property type="entry name" value="Dihydrodipicolinate Reductase, domain 2"/>
    <property type="match status" value="1"/>
</dbReference>
<dbReference type="Gene3D" id="3.40.50.720">
    <property type="entry name" value="NAD(P)-binding Rossmann-like Domain"/>
    <property type="match status" value="1"/>
</dbReference>
<dbReference type="EMBL" id="BMJV01000001">
    <property type="protein sequence ID" value="GGG62562.1"/>
    <property type="molecule type" value="Genomic_DNA"/>
</dbReference>
<sequence length="328" mass="35647">MTGHLTGHLRWGILGAANFARKTMGPAIHAASGCSLSAIATSNPDKAAPFVAFAPGLRVYDSYDALLADPEIDAIYIPLPNAMHVDWSQKAAEAGKHVLCEKPIGMNVAEIDRLIDTRDRTGKLIAEAWMIVHHPQFAKARALLQGGAIGDLVRVSSSHSFFNDDLENIRNRPDTGGGATGDIGVYAFGSVRLLTGQDPEKILHASSDMVNGIDATTHVMARFPGFVYSGHISMRAAPWQEIVLHGTDGVIRMPVPYNAQSFGQAEVELHRPGWHIETWRFPIQNHYVLQVEAFNRAVLEGAGWPLPLEMSRSVQGFVDMIRDAAAQG</sequence>
<dbReference type="Proteomes" id="UP000617145">
    <property type="component" value="Unassembled WGS sequence"/>
</dbReference>
<dbReference type="InterPro" id="IPR050984">
    <property type="entry name" value="Gfo/Idh/MocA_domain"/>
</dbReference>
<dbReference type="InterPro" id="IPR000683">
    <property type="entry name" value="Gfo/Idh/MocA-like_OxRdtase_N"/>
</dbReference>
<dbReference type="Pfam" id="PF22725">
    <property type="entry name" value="GFO_IDH_MocA_C3"/>
    <property type="match status" value="1"/>
</dbReference>
<dbReference type="PANTHER" id="PTHR22604:SF105">
    <property type="entry name" value="TRANS-1,2-DIHYDROBENZENE-1,2-DIOL DEHYDROGENASE"/>
    <property type="match status" value="1"/>
</dbReference>
<dbReference type="InterPro" id="IPR036291">
    <property type="entry name" value="NAD(P)-bd_dom_sf"/>
</dbReference>
<keyword evidence="2" id="KW-0560">Oxidoreductase</keyword>
<dbReference type="Pfam" id="PF01408">
    <property type="entry name" value="GFO_IDH_MocA"/>
    <property type="match status" value="1"/>
</dbReference>
<evidence type="ECO:0000313" key="5">
    <source>
        <dbReference type="EMBL" id="GGG62562.1"/>
    </source>
</evidence>
<comment type="similarity">
    <text evidence="1">Belongs to the Gfo/Idh/MocA family.</text>
</comment>
<evidence type="ECO:0000313" key="6">
    <source>
        <dbReference type="Proteomes" id="UP000617145"/>
    </source>
</evidence>
<evidence type="ECO:0000259" key="3">
    <source>
        <dbReference type="Pfam" id="PF01408"/>
    </source>
</evidence>
<dbReference type="GO" id="GO:0000166">
    <property type="term" value="F:nucleotide binding"/>
    <property type="evidence" value="ECO:0007669"/>
    <property type="project" value="InterPro"/>
</dbReference>
<name>A0A8J2ZGT4_9RHOB</name>
<feature type="domain" description="Gfo/Idh/MocA-like oxidoreductase N-terminal" evidence="3">
    <location>
        <begin position="9"/>
        <end position="125"/>
    </location>
</feature>